<dbReference type="SUPFAM" id="SSF47203">
    <property type="entry name" value="Acyl-CoA dehydrogenase C-terminal domain-like"/>
    <property type="match status" value="1"/>
</dbReference>
<dbReference type="InterPro" id="IPR013107">
    <property type="entry name" value="Acyl-CoA_DH_C"/>
</dbReference>
<dbReference type="Gene3D" id="1.20.140.10">
    <property type="entry name" value="Butyryl-CoA Dehydrogenase, subunit A, domain 3"/>
    <property type="match status" value="1"/>
</dbReference>
<dbReference type="InterPro" id="IPR036250">
    <property type="entry name" value="AcylCo_DH-like_C"/>
</dbReference>
<keyword evidence="1" id="KW-0560">Oxidoreductase</keyword>
<gene>
    <name evidence="4" type="ORF">SAMN05216205_0656</name>
</gene>
<proteinExistence type="predicted"/>
<accession>A0ABY0XP18</accession>
<evidence type="ECO:0000313" key="5">
    <source>
        <dbReference type="Proteomes" id="UP000199665"/>
    </source>
</evidence>
<dbReference type="Proteomes" id="UP000199665">
    <property type="component" value="Unassembled WGS sequence"/>
</dbReference>
<protein>
    <recommendedName>
        <fullName evidence="3">Acyl-CoA dehydrogenase C-terminal domain-containing protein</fullName>
    </recommendedName>
</protein>
<feature type="domain" description="Acyl-CoA dehydrogenase C-terminal" evidence="3">
    <location>
        <begin position="21"/>
        <end position="118"/>
    </location>
</feature>
<evidence type="ECO:0000256" key="2">
    <source>
        <dbReference type="SAM" id="MobiDB-lite"/>
    </source>
</evidence>
<feature type="region of interest" description="Disordered" evidence="2">
    <location>
        <begin position="1"/>
        <end position="21"/>
    </location>
</feature>
<feature type="compositionally biased region" description="Polar residues" evidence="2">
    <location>
        <begin position="1"/>
        <end position="16"/>
    </location>
</feature>
<keyword evidence="5" id="KW-1185">Reference proteome</keyword>
<dbReference type="RefSeq" id="WP_090462461.1">
    <property type="nucleotide sequence ID" value="NZ_FNRV01000001.1"/>
</dbReference>
<evidence type="ECO:0000259" key="3">
    <source>
        <dbReference type="Pfam" id="PF08028"/>
    </source>
</evidence>
<name>A0ABY0XP18_9PSED</name>
<evidence type="ECO:0000256" key="1">
    <source>
        <dbReference type="ARBA" id="ARBA00023002"/>
    </source>
</evidence>
<organism evidence="4 5">
    <name type="scientific">Pseudomonas mohnii</name>
    <dbReference type="NCBI Taxonomy" id="395600"/>
    <lineage>
        <taxon>Bacteria</taxon>
        <taxon>Pseudomonadati</taxon>
        <taxon>Pseudomonadota</taxon>
        <taxon>Gammaproteobacteria</taxon>
        <taxon>Pseudomonadales</taxon>
        <taxon>Pseudomonadaceae</taxon>
        <taxon>Pseudomonas</taxon>
    </lineage>
</organism>
<dbReference type="Pfam" id="PF08028">
    <property type="entry name" value="Acyl-CoA_dh_2"/>
    <property type="match status" value="1"/>
</dbReference>
<comment type="caution">
    <text evidence="4">The sequence shown here is derived from an EMBL/GenBank/DDBJ whole genome shotgun (WGS) entry which is preliminary data.</text>
</comment>
<dbReference type="EMBL" id="FNRV01000001">
    <property type="protein sequence ID" value="SEB79671.1"/>
    <property type="molecule type" value="Genomic_DNA"/>
</dbReference>
<sequence>MNALTQPIATEQPLSKSQHDLHNARSLLEATLRFVRTQAQPWAGSGLTNASEDPYVISRFGDVQIRIEVAAALLERAEDFVNSHEDATETRIAIAEAHLASAEALSTASNAEFELTGQRTALPGSLHDPLRWKLQVIGNFRLNGIHPPSSPISIKEAV</sequence>
<evidence type="ECO:0000313" key="4">
    <source>
        <dbReference type="EMBL" id="SEB79671.1"/>
    </source>
</evidence>
<reference evidence="4 5" key="1">
    <citation type="submission" date="2016-10" db="EMBL/GenBank/DDBJ databases">
        <authorList>
            <person name="Varghese N."/>
            <person name="Submissions S."/>
        </authorList>
    </citation>
    <scope>NUCLEOTIDE SEQUENCE [LARGE SCALE GENOMIC DNA]</scope>
    <source>
        <strain evidence="4 5">DSM 18327</strain>
    </source>
</reference>